<proteinExistence type="predicted"/>
<dbReference type="AlphaFoldDB" id="A0A9D2Q1N8"/>
<organism evidence="2 3">
    <name type="scientific">Candidatus Brachybacterium intestinipullorum</name>
    <dbReference type="NCBI Taxonomy" id="2838512"/>
    <lineage>
        <taxon>Bacteria</taxon>
        <taxon>Bacillati</taxon>
        <taxon>Actinomycetota</taxon>
        <taxon>Actinomycetes</taxon>
        <taxon>Micrococcales</taxon>
        <taxon>Dermabacteraceae</taxon>
        <taxon>Brachybacterium</taxon>
    </lineage>
</organism>
<dbReference type="EMBL" id="DWWC01000231">
    <property type="protein sequence ID" value="HJC70253.1"/>
    <property type="molecule type" value="Genomic_DNA"/>
</dbReference>
<keyword evidence="1" id="KW-0812">Transmembrane</keyword>
<reference evidence="2" key="2">
    <citation type="submission" date="2021-04" db="EMBL/GenBank/DDBJ databases">
        <authorList>
            <person name="Gilroy R."/>
        </authorList>
    </citation>
    <scope>NUCLEOTIDE SEQUENCE</scope>
    <source>
        <strain evidence="2">CHK130-7132</strain>
    </source>
</reference>
<keyword evidence="1" id="KW-1133">Transmembrane helix</keyword>
<feature type="transmembrane region" description="Helical" evidence="1">
    <location>
        <begin position="36"/>
        <end position="69"/>
    </location>
</feature>
<protein>
    <submittedName>
        <fullName evidence="2">Uncharacterized protein</fullName>
    </submittedName>
</protein>
<evidence type="ECO:0000313" key="3">
    <source>
        <dbReference type="Proteomes" id="UP000823854"/>
    </source>
</evidence>
<reference evidence="2" key="1">
    <citation type="journal article" date="2021" name="PeerJ">
        <title>Extensive microbial diversity within the chicken gut microbiome revealed by metagenomics and culture.</title>
        <authorList>
            <person name="Gilroy R."/>
            <person name="Ravi A."/>
            <person name="Getino M."/>
            <person name="Pursley I."/>
            <person name="Horton D.L."/>
            <person name="Alikhan N.F."/>
            <person name="Baker D."/>
            <person name="Gharbi K."/>
            <person name="Hall N."/>
            <person name="Watson M."/>
            <person name="Adriaenssens E.M."/>
            <person name="Foster-Nyarko E."/>
            <person name="Jarju S."/>
            <person name="Secka A."/>
            <person name="Antonio M."/>
            <person name="Oren A."/>
            <person name="Chaudhuri R.R."/>
            <person name="La Ragione R."/>
            <person name="Hildebrand F."/>
            <person name="Pallen M.J."/>
        </authorList>
    </citation>
    <scope>NUCLEOTIDE SEQUENCE</scope>
    <source>
        <strain evidence="2">CHK130-7132</strain>
    </source>
</reference>
<evidence type="ECO:0000256" key="1">
    <source>
        <dbReference type="SAM" id="Phobius"/>
    </source>
</evidence>
<evidence type="ECO:0000313" key="2">
    <source>
        <dbReference type="EMBL" id="HJC70253.1"/>
    </source>
</evidence>
<comment type="caution">
    <text evidence="2">The sequence shown here is derived from an EMBL/GenBank/DDBJ whole genome shotgun (WGS) entry which is preliminary data.</text>
</comment>
<sequence length="105" mass="11170">MTFLHLLVLALGIVAALVLADLLGHRGVGPWPLGLAALVLAVGAGILYSPWLAAFSLGLALGAALVMVASFTRSLLDRRHARREQARRAQDARRAQLEDVGATHR</sequence>
<gene>
    <name evidence="2" type="ORF">H9932_11365</name>
</gene>
<keyword evidence="1" id="KW-0472">Membrane</keyword>
<accession>A0A9D2Q1N8</accession>
<name>A0A9D2Q1N8_9MICO</name>
<dbReference type="Proteomes" id="UP000823854">
    <property type="component" value="Unassembled WGS sequence"/>
</dbReference>